<protein>
    <recommendedName>
        <fullName evidence="3">Hemolysin</fullName>
    </recommendedName>
</protein>
<dbReference type="EMBL" id="SMGR01000001">
    <property type="protein sequence ID" value="TCL10023.1"/>
    <property type="molecule type" value="Genomic_DNA"/>
</dbReference>
<name>A0A4R1NT92_9RHOB</name>
<dbReference type="Pfam" id="PF03891">
    <property type="entry name" value="DUF333"/>
    <property type="match status" value="1"/>
</dbReference>
<organism evidence="1 2">
    <name type="scientific">Shimia isoporae</name>
    <dbReference type="NCBI Taxonomy" id="647720"/>
    <lineage>
        <taxon>Bacteria</taxon>
        <taxon>Pseudomonadati</taxon>
        <taxon>Pseudomonadota</taxon>
        <taxon>Alphaproteobacteria</taxon>
        <taxon>Rhodobacterales</taxon>
        <taxon>Roseobacteraceae</taxon>
    </lineage>
</organism>
<dbReference type="Proteomes" id="UP000295673">
    <property type="component" value="Unassembled WGS sequence"/>
</dbReference>
<evidence type="ECO:0008006" key="3">
    <source>
        <dbReference type="Google" id="ProtNLM"/>
    </source>
</evidence>
<sequence>MKAFLPVAIIACLAACTTEDTETTIGMANPASVFCVEQGGSSKIVEASDGSQSGICVLPDGSEVDEWEYYRDNNQE</sequence>
<dbReference type="AlphaFoldDB" id="A0A4R1NT92"/>
<dbReference type="OrthoDB" id="148878at2"/>
<comment type="caution">
    <text evidence="1">The sequence shown here is derived from an EMBL/GenBank/DDBJ whole genome shotgun (WGS) entry which is preliminary data.</text>
</comment>
<evidence type="ECO:0000313" key="1">
    <source>
        <dbReference type="EMBL" id="TCL10023.1"/>
    </source>
</evidence>
<dbReference type="RefSeq" id="WP_132860003.1">
    <property type="nucleotide sequence ID" value="NZ_SMGR01000001.1"/>
</dbReference>
<dbReference type="InterPro" id="IPR005590">
    <property type="entry name" value="DUF333"/>
</dbReference>
<dbReference type="PANTHER" id="PTHR38008">
    <property type="entry name" value="HEMOLYSIN-RELATED"/>
    <property type="match status" value="1"/>
</dbReference>
<proteinExistence type="predicted"/>
<accession>A0A4R1NT92</accession>
<gene>
    <name evidence="1" type="ORF">BXY66_2091</name>
</gene>
<evidence type="ECO:0000313" key="2">
    <source>
        <dbReference type="Proteomes" id="UP000295673"/>
    </source>
</evidence>
<dbReference type="PANTHER" id="PTHR38008:SF2">
    <property type="entry name" value="HEMOLYSIN"/>
    <property type="match status" value="1"/>
</dbReference>
<keyword evidence="2" id="KW-1185">Reference proteome</keyword>
<reference evidence="1 2" key="1">
    <citation type="submission" date="2019-03" db="EMBL/GenBank/DDBJ databases">
        <title>Genomic Encyclopedia of Archaeal and Bacterial Type Strains, Phase II (KMG-II): from individual species to whole genera.</title>
        <authorList>
            <person name="Goeker M."/>
        </authorList>
    </citation>
    <scope>NUCLEOTIDE SEQUENCE [LARGE SCALE GENOMIC DNA]</scope>
    <source>
        <strain evidence="1 2">DSM 26433</strain>
    </source>
</reference>